<gene>
    <name evidence="2" type="ORF">EKJ_23080</name>
</gene>
<proteinExistence type="predicted"/>
<name>A0A3T1CKF9_9SPHN</name>
<dbReference type="RefSeq" id="WP_067463938.1">
    <property type="nucleotide sequence ID" value="NZ_AP019389.1"/>
</dbReference>
<dbReference type="Proteomes" id="UP000290057">
    <property type="component" value="Chromosome"/>
</dbReference>
<dbReference type="PANTHER" id="PTHR30373">
    <property type="entry name" value="UPF0603 PROTEIN YGCG"/>
    <property type="match status" value="1"/>
</dbReference>
<protein>
    <recommendedName>
        <fullName evidence="1">TPM domain-containing protein</fullName>
    </recommendedName>
</protein>
<sequence length="224" mass="24391">MGYLSQDDHTLVSDAVARAEMTTSGEIVTVLADRSDSYADVALVWAAGLSFTAMSLFAMLPQPFLDLWDGLIGGWSHEWTTGELASMTIGLGLIAFVLGWLAASWDPLRFALTPGPVKTARTHARAIKHFKVGAERRTHGRTGVLLYLSMREHRAEIVADEPIAAIVPAEVWGEAMADMLGEIRQGRVAEGLAVGVRDVGKVLSQHFPRADDDENELPDRLIEV</sequence>
<evidence type="ECO:0000313" key="3">
    <source>
        <dbReference type="Proteomes" id="UP000290057"/>
    </source>
</evidence>
<dbReference type="EMBL" id="AP019389">
    <property type="protein sequence ID" value="BBI21461.1"/>
    <property type="molecule type" value="Genomic_DNA"/>
</dbReference>
<feature type="domain" description="TPM" evidence="1">
    <location>
        <begin position="139"/>
        <end position="201"/>
    </location>
</feature>
<accession>A0A3T1CKF9</accession>
<dbReference type="AlphaFoldDB" id="A0A3T1CKF9"/>
<reference evidence="2 3" key="1">
    <citation type="submission" date="2019-01" db="EMBL/GenBank/DDBJ databases">
        <title>Complete genome sequence of Erythrobacter flavus KJ5.</title>
        <authorList>
            <person name="Kanesaki Y."/>
            <person name="Brotosudarmo T."/>
            <person name="Moriuchi R."/>
            <person name="Awai K."/>
        </authorList>
    </citation>
    <scope>NUCLEOTIDE SEQUENCE [LARGE SCALE GENOMIC DNA]</scope>
    <source>
        <strain evidence="2 3">KJ5</strain>
    </source>
</reference>
<dbReference type="PANTHER" id="PTHR30373:SF8">
    <property type="entry name" value="BLL7265 PROTEIN"/>
    <property type="match status" value="1"/>
</dbReference>
<dbReference type="Gene3D" id="3.10.310.50">
    <property type="match status" value="1"/>
</dbReference>
<organism evidence="2 3">
    <name type="scientific">Qipengyuania flava</name>
    <dbReference type="NCBI Taxonomy" id="192812"/>
    <lineage>
        <taxon>Bacteria</taxon>
        <taxon>Pseudomonadati</taxon>
        <taxon>Pseudomonadota</taxon>
        <taxon>Alphaproteobacteria</taxon>
        <taxon>Sphingomonadales</taxon>
        <taxon>Erythrobacteraceae</taxon>
        <taxon>Qipengyuania</taxon>
    </lineage>
</organism>
<dbReference type="InterPro" id="IPR007621">
    <property type="entry name" value="TPM_dom"/>
</dbReference>
<keyword evidence="3" id="KW-1185">Reference proteome</keyword>
<evidence type="ECO:0000313" key="2">
    <source>
        <dbReference type="EMBL" id="BBI21461.1"/>
    </source>
</evidence>
<dbReference type="Pfam" id="PF04536">
    <property type="entry name" value="TPM_phosphatase"/>
    <property type="match status" value="1"/>
</dbReference>
<evidence type="ECO:0000259" key="1">
    <source>
        <dbReference type="Pfam" id="PF04536"/>
    </source>
</evidence>